<dbReference type="InterPro" id="IPR016181">
    <property type="entry name" value="Acyl_CoA_acyltransferase"/>
</dbReference>
<dbReference type="Gene3D" id="3.40.630.30">
    <property type="match status" value="1"/>
</dbReference>
<sequence>MDDTAIYLRNAAAMWSSLGPSVSYEGPLFRAVFPGFTRLIALAPAGPVEPPDGAYTFEDAFGPPADGLERLPVMVRPPGPVDPVQPRPGVTVGEVRDAAELVVAERVMVDGFPLPRFQPLHPGRALPARVLSLPGWRVWLAYRDGEPAAGAYTFDDGTSTGVYWVVTLPGHRGQGLAGTLLSAAISPNQPHSLVATHAGRPLYEKLGFAVTGHVNWHSRD</sequence>
<dbReference type="RefSeq" id="WP_203376459.1">
    <property type="nucleotide sequence ID" value="NZ_JAENHP010000003.1"/>
</dbReference>
<dbReference type="InterPro" id="IPR000182">
    <property type="entry name" value="GNAT_dom"/>
</dbReference>
<keyword evidence="3" id="KW-1185">Reference proteome</keyword>
<reference evidence="2 3" key="1">
    <citation type="submission" date="2021-01" db="EMBL/GenBank/DDBJ databases">
        <title>Actinoplanes sp. nov. LDG1-06 isolated from lichen.</title>
        <authorList>
            <person name="Saeng-In P."/>
            <person name="Phongsopitanun W."/>
            <person name="Kanchanasin P."/>
            <person name="Yuki M."/>
            <person name="Kudo T."/>
            <person name="Ohkuma M."/>
            <person name="Tanasupawat S."/>
        </authorList>
    </citation>
    <scope>NUCLEOTIDE SEQUENCE [LARGE SCALE GENOMIC DNA]</scope>
    <source>
        <strain evidence="2 3">LDG1-06</strain>
    </source>
</reference>
<dbReference type="CDD" id="cd04301">
    <property type="entry name" value="NAT_SF"/>
    <property type="match status" value="1"/>
</dbReference>
<dbReference type="Pfam" id="PF13508">
    <property type="entry name" value="Acetyltransf_7"/>
    <property type="match status" value="1"/>
</dbReference>
<dbReference type="EMBL" id="JAENHP010000003">
    <property type="protein sequence ID" value="MBM2616575.1"/>
    <property type="molecule type" value="Genomic_DNA"/>
</dbReference>
<name>A0ABS2A9S3_9ACTN</name>
<accession>A0ABS2A9S3</accession>
<evidence type="ECO:0000313" key="2">
    <source>
        <dbReference type="EMBL" id="MBM2616575.1"/>
    </source>
</evidence>
<protein>
    <submittedName>
        <fullName evidence="2">GNAT family N-acetyltransferase</fullName>
    </submittedName>
</protein>
<organism evidence="2 3">
    <name type="scientific">Paractinoplanes ovalisporus</name>
    <dbReference type="NCBI Taxonomy" id="2810368"/>
    <lineage>
        <taxon>Bacteria</taxon>
        <taxon>Bacillati</taxon>
        <taxon>Actinomycetota</taxon>
        <taxon>Actinomycetes</taxon>
        <taxon>Micromonosporales</taxon>
        <taxon>Micromonosporaceae</taxon>
        <taxon>Paractinoplanes</taxon>
    </lineage>
</organism>
<comment type="caution">
    <text evidence="2">The sequence shown here is derived from an EMBL/GenBank/DDBJ whole genome shotgun (WGS) entry which is preliminary data.</text>
</comment>
<evidence type="ECO:0000313" key="3">
    <source>
        <dbReference type="Proteomes" id="UP000632138"/>
    </source>
</evidence>
<dbReference type="Proteomes" id="UP000632138">
    <property type="component" value="Unassembled WGS sequence"/>
</dbReference>
<dbReference type="PROSITE" id="PS51186">
    <property type="entry name" value="GNAT"/>
    <property type="match status" value="1"/>
</dbReference>
<dbReference type="SUPFAM" id="SSF55729">
    <property type="entry name" value="Acyl-CoA N-acyltransferases (Nat)"/>
    <property type="match status" value="1"/>
</dbReference>
<proteinExistence type="predicted"/>
<evidence type="ECO:0000259" key="1">
    <source>
        <dbReference type="PROSITE" id="PS51186"/>
    </source>
</evidence>
<gene>
    <name evidence="2" type="ORF">JIG36_13505</name>
</gene>
<feature type="domain" description="N-acetyltransferase" evidence="1">
    <location>
        <begin position="93"/>
        <end position="220"/>
    </location>
</feature>